<feature type="region of interest" description="Disordered" evidence="6">
    <location>
        <begin position="292"/>
        <end position="326"/>
    </location>
</feature>
<comment type="caution">
    <text evidence="9">The sequence shown here is derived from an EMBL/GenBank/DDBJ whole genome shotgun (WGS) entry which is preliminary data.</text>
</comment>
<dbReference type="OrthoDB" id="5421689at2759"/>
<evidence type="ECO:0000256" key="6">
    <source>
        <dbReference type="SAM" id="MobiDB-lite"/>
    </source>
</evidence>
<accession>A0A8H4X8U7</accession>
<keyword evidence="10" id="KW-1185">Reference proteome</keyword>
<feature type="domain" description="Rhodopsin" evidence="8">
    <location>
        <begin position="34"/>
        <end position="284"/>
    </location>
</feature>
<dbReference type="EMBL" id="JABEXW010000365">
    <property type="protein sequence ID" value="KAF4965206.1"/>
    <property type="molecule type" value="Genomic_DNA"/>
</dbReference>
<name>A0A8H4X8U7_9HYPO</name>
<feature type="transmembrane region" description="Helical" evidence="7">
    <location>
        <begin position="174"/>
        <end position="194"/>
    </location>
</feature>
<dbReference type="Proteomes" id="UP000622797">
    <property type="component" value="Unassembled WGS sequence"/>
</dbReference>
<reference evidence="9" key="2">
    <citation type="submission" date="2020-05" db="EMBL/GenBank/DDBJ databases">
        <authorList>
            <person name="Kim H.-S."/>
            <person name="Proctor R.H."/>
            <person name="Brown D.W."/>
        </authorList>
    </citation>
    <scope>NUCLEOTIDE SEQUENCE</scope>
    <source>
        <strain evidence="9">NRRL 20472</strain>
    </source>
</reference>
<evidence type="ECO:0000256" key="7">
    <source>
        <dbReference type="SAM" id="Phobius"/>
    </source>
</evidence>
<evidence type="ECO:0000313" key="9">
    <source>
        <dbReference type="EMBL" id="KAF4965206.1"/>
    </source>
</evidence>
<comment type="similarity">
    <text evidence="5">Belongs to the SAT4 family.</text>
</comment>
<comment type="subcellular location">
    <subcellularLocation>
        <location evidence="1">Membrane</location>
        <topology evidence="1">Multi-pass membrane protein</topology>
    </subcellularLocation>
</comment>
<evidence type="ECO:0000259" key="8">
    <source>
        <dbReference type="Pfam" id="PF20684"/>
    </source>
</evidence>
<keyword evidence="3 7" id="KW-1133">Transmembrane helix</keyword>
<dbReference type="GO" id="GO:0016020">
    <property type="term" value="C:membrane"/>
    <property type="evidence" value="ECO:0007669"/>
    <property type="project" value="UniProtKB-SubCell"/>
</dbReference>
<dbReference type="InterPro" id="IPR049326">
    <property type="entry name" value="Rhodopsin_dom_fungi"/>
</dbReference>
<protein>
    <recommendedName>
        <fullName evidence="8">Rhodopsin domain-containing protein</fullName>
    </recommendedName>
</protein>
<feature type="transmembrane region" description="Helical" evidence="7">
    <location>
        <begin position="215"/>
        <end position="240"/>
    </location>
</feature>
<feature type="transmembrane region" description="Helical" evidence="7">
    <location>
        <begin position="96"/>
        <end position="119"/>
    </location>
</feature>
<gene>
    <name evidence="9" type="ORF">FSARC_6968</name>
</gene>
<dbReference type="PANTHER" id="PTHR33048">
    <property type="entry name" value="PTH11-LIKE INTEGRAL MEMBRANE PROTEIN (AFU_ORTHOLOGUE AFUA_5G11245)"/>
    <property type="match status" value="1"/>
</dbReference>
<dbReference type="Pfam" id="PF20684">
    <property type="entry name" value="Fung_rhodopsin"/>
    <property type="match status" value="1"/>
</dbReference>
<reference evidence="9" key="1">
    <citation type="journal article" date="2020" name="BMC Genomics">
        <title>Correction to: Identification and distribution of gene clusters required for synthesis of sphingolipid metabolism inhibitors in diverse species of the filamentous fungus Fusarium.</title>
        <authorList>
            <person name="Kim H.S."/>
            <person name="Lohmar J.M."/>
            <person name="Busman M."/>
            <person name="Brown D.W."/>
            <person name="Naumann T.A."/>
            <person name="Divon H.H."/>
            <person name="Lysoe E."/>
            <person name="Uhlig S."/>
            <person name="Proctor R.H."/>
        </authorList>
    </citation>
    <scope>NUCLEOTIDE SEQUENCE</scope>
    <source>
        <strain evidence="9">NRRL 20472</strain>
    </source>
</reference>
<dbReference type="InterPro" id="IPR052337">
    <property type="entry name" value="SAT4-like"/>
</dbReference>
<organism evidence="9 10">
    <name type="scientific">Fusarium sarcochroum</name>
    <dbReference type="NCBI Taxonomy" id="1208366"/>
    <lineage>
        <taxon>Eukaryota</taxon>
        <taxon>Fungi</taxon>
        <taxon>Dikarya</taxon>
        <taxon>Ascomycota</taxon>
        <taxon>Pezizomycotina</taxon>
        <taxon>Sordariomycetes</taxon>
        <taxon>Hypocreomycetidae</taxon>
        <taxon>Hypocreales</taxon>
        <taxon>Nectriaceae</taxon>
        <taxon>Fusarium</taxon>
        <taxon>Fusarium lateritium species complex</taxon>
    </lineage>
</organism>
<evidence type="ECO:0000256" key="3">
    <source>
        <dbReference type="ARBA" id="ARBA00022989"/>
    </source>
</evidence>
<proteinExistence type="inferred from homology"/>
<dbReference type="PANTHER" id="PTHR33048:SF163">
    <property type="entry name" value="INTEGRAL MEMBRANE PROTEIN (AFU_ORTHOLOGUE AFUA_8G05510)"/>
    <property type="match status" value="1"/>
</dbReference>
<feature type="transmembrane region" description="Helical" evidence="7">
    <location>
        <begin position="131"/>
        <end position="154"/>
    </location>
</feature>
<keyword evidence="2 7" id="KW-0812">Transmembrane</keyword>
<feature type="transmembrane region" description="Helical" evidence="7">
    <location>
        <begin position="12"/>
        <end position="33"/>
    </location>
</feature>
<evidence type="ECO:0000256" key="1">
    <source>
        <dbReference type="ARBA" id="ARBA00004141"/>
    </source>
</evidence>
<evidence type="ECO:0000256" key="4">
    <source>
        <dbReference type="ARBA" id="ARBA00023136"/>
    </source>
</evidence>
<feature type="compositionally biased region" description="Polar residues" evidence="6">
    <location>
        <begin position="307"/>
        <end position="319"/>
    </location>
</feature>
<keyword evidence="4 7" id="KW-0472">Membrane</keyword>
<sequence length="399" mass="43558">MDDVTYFSNANIGSILIAPHAAFSGIATIFVGLRLYTTRTITKTAWTIDEYVSVIALVANYIMLIAECVGVSQGLGSNMIKIGNDFSGGVTSFLKSIVGIECAYAIACPLSKAAVLAMYYRIFSAAPSLRYSTWVIASMLGGWGVSVLLVSIFSCNPVHGFWDQTIPSKCIDSTKFYIGITVPNIIFDFLTVALPVREVWRLQMGRDKKWALTTIFLLGGRPCSSVVLASIARLILFLIYRPGSGPSGNNISQTVLFPHTASAIETCLALIGACLPPCAPLLKRMLHTVTNTVSHETGSGKPDDRNNLSTRITVGSLGTNPKRRRNDEIAGSFERLDDNGSLQGSTDGLYVIDDDRRNQKHNKSGSRHQIHVQREVQVERTEDDGFYRNQGKGIPLKNL</sequence>
<feature type="transmembrane region" description="Helical" evidence="7">
    <location>
        <begin position="54"/>
        <end position="76"/>
    </location>
</feature>
<dbReference type="AlphaFoldDB" id="A0A8H4X8U7"/>
<evidence type="ECO:0000313" key="10">
    <source>
        <dbReference type="Proteomes" id="UP000622797"/>
    </source>
</evidence>
<evidence type="ECO:0000256" key="2">
    <source>
        <dbReference type="ARBA" id="ARBA00022692"/>
    </source>
</evidence>
<evidence type="ECO:0000256" key="5">
    <source>
        <dbReference type="ARBA" id="ARBA00038359"/>
    </source>
</evidence>